<reference evidence="1" key="1">
    <citation type="submission" date="2020-08" db="EMBL/GenBank/DDBJ databases">
        <title>Genome public.</title>
        <authorList>
            <person name="Liu C."/>
            <person name="Sun Q."/>
        </authorList>
    </citation>
    <scope>NUCLEOTIDE SEQUENCE</scope>
    <source>
        <strain evidence="1">NSJ-64</strain>
    </source>
</reference>
<dbReference type="RefSeq" id="WP_262396019.1">
    <property type="nucleotide sequence ID" value="NZ_JACRTD010000009.1"/>
</dbReference>
<sequence length="56" mass="6503">MKETKAFGRRGKQILGKSRKMEIYCGNNALKLKKKQDKIVSGYRKAEKRKISLKFA</sequence>
<proteinExistence type="predicted"/>
<dbReference type="EMBL" id="JACRTD010000009">
    <property type="protein sequence ID" value="MBC8586298.1"/>
    <property type="molecule type" value="Genomic_DNA"/>
</dbReference>
<gene>
    <name evidence="1" type="ORF">H8705_11975</name>
</gene>
<name>A0A926EQH4_9FIRM</name>
<comment type="caution">
    <text evidence="1">The sequence shown here is derived from an EMBL/GenBank/DDBJ whole genome shotgun (WGS) entry which is preliminary data.</text>
</comment>
<dbReference type="AlphaFoldDB" id="A0A926EQH4"/>
<keyword evidence="2" id="KW-1185">Reference proteome</keyword>
<organism evidence="1 2">
    <name type="scientific">Youxingia wuxianensis</name>
    <dbReference type="NCBI Taxonomy" id="2763678"/>
    <lineage>
        <taxon>Bacteria</taxon>
        <taxon>Bacillati</taxon>
        <taxon>Bacillota</taxon>
        <taxon>Clostridia</taxon>
        <taxon>Eubacteriales</taxon>
        <taxon>Oscillospiraceae</taxon>
        <taxon>Youxingia</taxon>
    </lineage>
</organism>
<protein>
    <submittedName>
        <fullName evidence="1">Uncharacterized protein</fullName>
    </submittedName>
</protein>
<accession>A0A926EQH4</accession>
<evidence type="ECO:0000313" key="1">
    <source>
        <dbReference type="EMBL" id="MBC8586298.1"/>
    </source>
</evidence>
<evidence type="ECO:0000313" key="2">
    <source>
        <dbReference type="Proteomes" id="UP000623678"/>
    </source>
</evidence>
<dbReference type="Proteomes" id="UP000623678">
    <property type="component" value="Unassembled WGS sequence"/>
</dbReference>